<protein>
    <submittedName>
        <fullName evidence="2">Uncharacterized protein</fullName>
    </submittedName>
</protein>
<dbReference type="AlphaFoldDB" id="A0ABD5XY42"/>
<keyword evidence="3" id="KW-1185">Reference proteome</keyword>
<dbReference type="EMBL" id="JBHTAS010000001">
    <property type="protein sequence ID" value="MFC7138463.1"/>
    <property type="molecule type" value="Genomic_DNA"/>
</dbReference>
<feature type="transmembrane region" description="Helical" evidence="1">
    <location>
        <begin position="23"/>
        <end position="51"/>
    </location>
</feature>
<gene>
    <name evidence="2" type="ORF">ACFQMA_01255</name>
</gene>
<keyword evidence="1" id="KW-1133">Transmembrane helix</keyword>
<reference evidence="2 3" key="1">
    <citation type="journal article" date="2019" name="Int. J. Syst. Evol. Microbiol.">
        <title>The Global Catalogue of Microorganisms (GCM) 10K type strain sequencing project: providing services to taxonomists for standard genome sequencing and annotation.</title>
        <authorList>
            <consortium name="The Broad Institute Genomics Platform"/>
            <consortium name="The Broad Institute Genome Sequencing Center for Infectious Disease"/>
            <person name="Wu L."/>
            <person name="Ma J."/>
        </authorList>
    </citation>
    <scope>NUCLEOTIDE SEQUENCE [LARGE SCALE GENOMIC DNA]</scope>
    <source>
        <strain evidence="2 3">XZYJT29</strain>
    </source>
</reference>
<evidence type="ECO:0000313" key="2">
    <source>
        <dbReference type="EMBL" id="MFC7138463.1"/>
    </source>
</evidence>
<proteinExistence type="predicted"/>
<feature type="transmembrane region" description="Helical" evidence="1">
    <location>
        <begin position="63"/>
        <end position="85"/>
    </location>
</feature>
<name>A0ABD5XY42_9EURY</name>
<sequence>MGERGQRVRSVTSSAAQWLLRRALLLAVVAAILLALIGGFVVVLFAIDWFAVNALGGQGGRDYWVVDLLTVVSVPVYLFVVFRLFSGEYPSPGGRAGKYVDLGDDLL</sequence>
<organism evidence="2 3">
    <name type="scientific">Halosimplex aquaticum</name>
    <dbReference type="NCBI Taxonomy" id="3026162"/>
    <lineage>
        <taxon>Archaea</taxon>
        <taxon>Methanobacteriati</taxon>
        <taxon>Methanobacteriota</taxon>
        <taxon>Stenosarchaea group</taxon>
        <taxon>Halobacteria</taxon>
        <taxon>Halobacteriales</taxon>
        <taxon>Haloarculaceae</taxon>
        <taxon>Halosimplex</taxon>
    </lineage>
</organism>
<comment type="caution">
    <text evidence="2">The sequence shown here is derived from an EMBL/GenBank/DDBJ whole genome shotgun (WGS) entry which is preliminary data.</text>
</comment>
<dbReference type="RefSeq" id="WP_274324089.1">
    <property type="nucleotide sequence ID" value="NZ_CP118158.1"/>
</dbReference>
<evidence type="ECO:0000313" key="3">
    <source>
        <dbReference type="Proteomes" id="UP001596432"/>
    </source>
</evidence>
<dbReference type="GeneID" id="78818700"/>
<accession>A0ABD5XY42</accession>
<dbReference type="Proteomes" id="UP001596432">
    <property type="component" value="Unassembled WGS sequence"/>
</dbReference>
<evidence type="ECO:0000256" key="1">
    <source>
        <dbReference type="SAM" id="Phobius"/>
    </source>
</evidence>
<keyword evidence="1" id="KW-0472">Membrane</keyword>
<keyword evidence="1" id="KW-0812">Transmembrane</keyword>